<dbReference type="InterPro" id="IPR025528">
    <property type="entry name" value="BrnA_antitoxin"/>
</dbReference>
<dbReference type="RefSeq" id="WP_092689161.1">
    <property type="nucleotide sequence ID" value="NZ_CBDDGO010000004.1"/>
</dbReference>
<sequence>MPRTDPTTIPETDLRRMTKAERREAGLFFDALQMIEYDLFSHAQARSVVPKEWHQIAADPSQQKQRITLRLDADIVTYFRAMGSGYQARINRVLSAWMHGRLARMIEGPDTVDIGFRRAQLSETRTEWGDNAEQMGRVTVALEAARQREIVEEMREMVRASDAADGR</sequence>
<proteinExistence type="predicted"/>
<accession>A0A1H9RLQ9</accession>
<name>A0A1H9RLQ9_9RHOB</name>
<dbReference type="AlphaFoldDB" id="A0A1H9RLQ9"/>
<evidence type="ECO:0000313" key="2">
    <source>
        <dbReference type="Proteomes" id="UP000198885"/>
    </source>
</evidence>
<reference evidence="1 2" key="1">
    <citation type="submission" date="2016-10" db="EMBL/GenBank/DDBJ databases">
        <authorList>
            <person name="de Groot N.N."/>
        </authorList>
    </citation>
    <scope>NUCLEOTIDE SEQUENCE [LARGE SCALE GENOMIC DNA]</scope>
    <source>
        <strain evidence="1 2">DSM 23042</strain>
    </source>
</reference>
<keyword evidence="2" id="KW-1185">Reference proteome</keyword>
<gene>
    <name evidence="1" type="ORF">SAMN04490244_102348</name>
</gene>
<dbReference type="Proteomes" id="UP000198885">
    <property type="component" value="Unassembled WGS sequence"/>
</dbReference>
<dbReference type="Pfam" id="PF14384">
    <property type="entry name" value="BrnA_antitoxin"/>
    <property type="match status" value="1"/>
</dbReference>
<organism evidence="1 2">
    <name type="scientific">Tranquillimonas rosea</name>
    <dbReference type="NCBI Taxonomy" id="641238"/>
    <lineage>
        <taxon>Bacteria</taxon>
        <taxon>Pseudomonadati</taxon>
        <taxon>Pseudomonadota</taxon>
        <taxon>Alphaproteobacteria</taxon>
        <taxon>Rhodobacterales</taxon>
        <taxon>Roseobacteraceae</taxon>
        <taxon>Tranquillimonas</taxon>
    </lineage>
</organism>
<dbReference type="OrthoDB" id="361944at2"/>
<evidence type="ECO:0000313" key="1">
    <source>
        <dbReference type="EMBL" id="SER73690.1"/>
    </source>
</evidence>
<dbReference type="EMBL" id="FOGU01000002">
    <property type="protein sequence ID" value="SER73690.1"/>
    <property type="molecule type" value="Genomic_DNA"/>
</dbReference>
<protein>
    <submittedName>
        <fullName evidence="1">BrnA antitoxin of type II toxin-antitoxin system</fullName>
    </submittedName>
</protein>
<dbReference type="STRING" id="641238.SAMN04490244_102348"/>